<dbReference type="GO" id="GO:0004035">
    <property type="term" value="F:alkaline phosphatase activity"/>
    <property type="evidence" value="ECO:0007669"/>
    <property type="project" value="UniProtKB-EC"/>
</dbReference>
<keyword evidence="3" id="KW-0378">Hydrolase</keyword>
<sequence>MTRILTAGRRGFLGGVAMAALLGSAPRALAEALGYPRALQGPMVGAPGPGHFTVWVRASGAFPVTLEYATDRDFRQVLQGPTLTARAEDDCCLTFRVEGLKPDTDYWYRLKYDGQQDRFQFAPNRTRTAPDGPAAFRVAFGSCCRIQYDADQPIWNAVRGLDPDLFFWLGDNIYGDSDQPAALMDLYGRGRVVERLLPLLRSTPQLAIWDDHDFGYNDSDGRSPFKAASLNVFKKVWANPAYGEADNPGVYFKQAYGGVDFFFLDGRYHRDPTAQTDDAAKTVLGARQKAWLKRELKASRAPFKVLVSGGGFSSAENEKGGDSWGVYLTERNEIFDFIRDEHIGGVVCISGDSHMGELNCIPRSEVGGYDIYDMCSSPLAQMPANKNTRQAPEVRIRDTWTRSVNVGLMRFDLTGPTPTLTYTLHDVQGEAVWDELVLTPADLTNGVKTWDQKADPEELRRLERFKAGGGYYGFDAPDGWPSRPYYDAKSG</sequence>
<reference evidence="3 4" key="1">
    <citation type="submission" date="2020-08" db="EMBL/GenBank/DDBJ databases">
        <title>Functional genomics of gut bacteria from endangered species of beetles.</title>
        <authorList>
            <person name="Carlos-Shanley C."/>
        </authorList>
    </citation>
    <scope>NUCLEOTIDE SEQUENCE [LARGE SCALE GENOMIC DNA]</scope>
    <source>
        <strain evidence="3 4">S00123</strain>
    </source>
</reference>
<protein>
    <submittedName>
        <fullName evidence="3">Alkaline phosphatase D</fullName>
        <ecNumber evidence="3">3.1.3.1</ecNumber>
    </submittedName>
</protein>
<accession>A0A7W7N4C9</accession>
<gene>
    <name evidence="3" type="ORF">HNP32_003064</name>
</gene>
<dbReference type="Proteomes" id="UP000539957">
    <property type="component" value="Unassembled WGS sequence"/>
</dbReference>
<evidence type="ECO:0000313" key="3">
    <source>
        <dbReference type="EMBL" id="MBB4799308.1"/>
    </source>
</evidence>
<dbReference type="EMBL" id="JACHKY010000005">
    <property type="protein sequence ID" value="MBB4799308.1"/>
    <property type="molecule type" value="Genomic_DNA"/>
</dbReference>
<dbReference type="InterPro" id="IPR006311">
    <property type="entry name" value="TAT_signal"/>
</dbReference>
<dbReference type="Pfam" id="PF16655">
    <property type="entry name" value="PhoD_N"/>
    <property type="match status" value="1"/>
</dbReference>
<dbReference type="PROSITE" id="PS51318">
    <property type="entry name" value="TAT"/>
    <property type="match status" value="1"/>
</dbReference>
<feature type="domain" description="PhoD-like phosphatase metallophosphatase" evidence="1">
    <location>
        <begin position="142"/>
        <end position="361"/>
    </location>
</feature>
<dbReference type="Pfam" id="PF09423">
    <property type="entry name" value="PhoD"/>
    <property type="match status" value="1"/>
</dbReference>
<dbReference type="Gene3D" id="3.60.21.70">
    <property type="entry name" value="PhoD-like phosphatase"/>
    <property type="match status" value="1"/>
</dbReference>
<dbReference type="PANTHER" id="PTHR33987">
    <property type="entry name" value="CALCINEURIN-LIKE METALLO-PHOSPHOESTERASE SUPERFAMILY PROTEIN"/>
    <property type="match status" value="1"/>
</dbReference>
<dbReference type="InterPro" id="IPR032093">
    <property type="entry name" value="PhoD_N"/>
</dbReference>
<evidence type="ECO:0000259" key="1">
    <source>
        <dbReference type="Pfam" id="PF09423"/>
    </source>
</evidence>
<dbReference type="InterPro" id="IPR038607">
    <property type="entry name" value="PhoD-like_sf"/>
</dbReference>
<organism evidence="3 4">
    <name type="scientific">Brevundimonas bullata</name>
    <dbReference type="NCBI Taxonomy" id="13160"/>
    <lineage>
        <taxon>Bacteria</taxon>
        <taxon>Pseudomonadati</taxon>
        <taxon>Pseudomonadota</taxon>
        <taxon>Alphaproteobacteria</taxon>
        <taxon>Caulobacterales</taxon>
        <taxon>Caulobacteraceae</taxon>
        <taxon>Brevundimonas</taxon>
    </lineage>
</organism>
<evidence type="ECO:0000259" key="2">
    <source>
        <dbReference type="Pfam" id="PF16655"/>
    </source>
</evidence>
<dbReference type="EC" id="3.1.3.1" evidence="3"/>
<dbReference type="SUPFAM" id="SSF56300">
    <property type="entry name" value="Metallo-dependent phosphatases"/>
    <property type="match status" value="1"/>
</dbReference>
<name>A0A7W7N4C9_9CAUL</name>
<dbReference type="PANTHER" id="PTHR33987:SF1">
    <property type="entry name" value="CALCINEURIN-LIKE METALLO-PHOSPHOESTERASE SUPERFAMILY PROTEIN"/>
    <property type="match status" value="1"/>
</dbReference>
<feature type="domain" description="Phospholipase D N-terminal" evidence="2">
    <location>
        <begin position="43"/>
        <end position="116"/>
    </location>
</feature>
<dbReference type="InterPro" id="IPR018946">
    <property type="entry name" value="PhoD-like_MPP"/>
</dbReference>
<dbReference type="RefSeq" id="WP_184272323.1">
    <property type="nucleotide sequence ID" value="NZ_JACHKY010000005.1"/>
</dbReference>
<proteinExistence type="predicted"/>
<comment type="caution">
    <text evidence="3">The sequence shown here is derived from an EMBL/GenBank/DDBJ whole genome shotgun (WGS) entry which is preliminary data.</text>
</comment>
<dbReference type="InterPro" id="IPR029052">
    <property type="entry name" value="Metallo-depent_PP-like"/>
</dbReference>
<keyword evidence="4" id="KW-1185">Reference proteome</keyword>
<dbReference type="AlphaFoldDB" id="A0A7W7N4C9"/>
<dbReference type="CDD" id="cd07389">
    <property type="entry name" value="MPP_PhoD"/>
    <property type="match status" value="1"/>
</dbReference>
<evidence type="ECO:0000313" key="4">
    <source>
        <dbReference type="Proteomes" id="UP000539957"/>
    </source>
</evidence>